<feature type="domain" description="Nucleoside phosphorylase" evidence="4">
    <location>
        <begin position="27"/>
        <end position="269"/>
    </location>
</feature>
<evidence type="ECO:0000259" key="6">
    <source>
        <dbReference type="Pfam" id="PF24883"/>
    </source>
</evidence>
<dbReference type="GO" id="GO:0003824">
    <property type="term" value="F:catalytic activity"/>
    <property type="evidence" value="ECO:0007669"/>
    <property type="project" value="InterPro"/>
</dbReference>
<evidence type="ECO:0000256" key="1">
    <source>
        <dbReference type="ARBA" id="ARBA00022737"/>
    </source>
</evidence>
<feature type="compositionally biased region" description="Basic and acidic residues" evidence="3">
    <location>
        <begin position="841"/>
        <end position="864"/>
    </location>
</feature>
<dbReference type="InterPro" id="IPR035994">
    <property type="entry name" value="Nucleoside_phosphorylase_sf"/>
</dbReference>
<dbReference type="Pfam" id="PF01048">
    <property type="entry name" value="PNP_UDP_1"/>
    <property type="match status" value="1"/>
</dbReference>
<dbReference type="InterPro" id="IPR056884">
    <property type="entry name" value="NPHP3-like_N"/>
</dbReference>
<dbReference type="Pfam" id="PF22939">
    <property type="entry name" value="WHD_GPIID"/>
    <property type="match status" value="1"/>
</dbReference>
<dbReference type="PROSITE" id="PS50088">
    <property type="entry name" value="ANK_REPEAT"/>
    <property type="match status" value="4"/>
</dbReference>
<dbReference type="InterPro" id="IPR000845">
    <property type="entry name" value="Nucleoside_phosphorylase_d"/>
</dbReference>
<feature type="domain" description="GPI inositol-deacylase winged helix" evidence="5">
    <location>
        <begin position="543"/>
        <end position="617"/>
    </location>
</feature>
<gene>
    <name evidence="7" type="ORF">BDV27DRAFT_165405</name>
</gene>
<feature type="repeat" description="ANK" evidence="2">
    <location>
        <begin position="780"/>
        <end position="812"/>
    </location>
</feature>
<dbReference type="RefSeq" id="XP_031926670.1">
    <property type="nucleotide sequence ID" value="XM_032073919.1"/>
</dbReference>
<name>A0A5N7A323_9EURO</name>
<feature type="compositionally biased region" description="Polar residues" evidence="3">
    <location>
        <begin position="867"/>
        <end position="889"/>
    </location>
</feature>
<accession>A0A5N7A323</accession>
<evidence type="ECO:0008006" key="9">
    <source>
        <dbReference type="Google" id="ProtNLM"/>
    </source>
</evidence>
<dbReference type="AlphaFoldDB" id="A0A5N7A323"/>
<dbReference type="GO" id="GO:0009116">
    <property type="term" value="P:nucleoside metabolic process"/>
    <property type="evidence" value="ECO:0007669"/>
    <property type="project" value="InterPro"/>
</dbReference>
<keyword evidence="1" id="KW-0677">Repeat</keyword>
<feature type="domain" description="Nephrocystin 3-like N-terminal" evidence="6">
    <location>
        <begin position="339"/>
        <end position="442"/>
    </location>
</feature>
<dbReference type="InterPro" id="IPR036770">
    <property type="entry name" value="Ankyrin_rpt-contain_sf"/>
</dbReference>
<dbReference type="Pfam" id="PF13637">
    <property type="entry name" value="Ank_4"/>
    <property type="match status" value="1"/>
</dbReference>
<dbReference type="SUPFAM" id="SSF48403">
    <property type="entry name" value="Ankyrin repeat"/>
    <property type="match status" value="1"/>
</dbReference>
<feature type="repeat" description="ANK" evidence="2">
    <location>
        <begin position="747"/>
        <end position="779"/>
    </location>
</feature>
<dbReference type="PROSITE" id="PS50297">
    <property type="entry name" value="ANK_REP_REGION"/>
    <property type="match status" value="3"/>
</dbReference>
<dbReference type="SMART" id="SM00248">
    <property type="entry name" value="ANK"/>
    <property type="match status" value="5"/>
</dbReference>
<dbReference type="InterPro" id="IPR002110">
    <property type="entry name" value="Ankyrin_rpt"/>
</dbReference>
<evidence type="ECO:0000259" key="5">
    <source>
        <dbReference type="Pfam" id="PF22939"/>
    </source>
</evidence>
<dbReference type="SUPFAM" id="SSF53167">
    <property type="entry name" value="Purine and uridine phosphorylases"/>
    <property type="match status" value="1"/>
</dbReference>
<dbReference type="InterPro" id="IPR053137">
    <property type="entry name" value="NLR-like"/>
</dbReference>
<dbReference type="Pfam" id="PF12796">
    <property type="entry name" value="Ank_2"/>
    <property type="match status" value="1"/>
</dbReference>
<evidence type="ECO:0000313" key="8">
    <source>
        <dbReference type="Proteomes" id="UP000326268"/>
    </source>
</evidence>
<reference evidence="7 8" key="1">
    <citation type="submission" date="2019-04" db="EMBL/GenBank/DDBJ databases">
        <title>Friends and foes A comparative genomics studyof 23 Aspergillus species from section Flavi.</title>
        <authorList>
            <consortium name="DOE Joint Genome Institute"/>
            <person name="Kjaerbolling I."/>
            <person name="Vesth T."/>
            <person name="Frisvad J.C."/>
            <person name="Nybo J.L."/>
            <person name="Theobald S."/>
            <person name="Kildgaard S."/>
            <person name="Isbrandt T."/>
            <person name="Kuo A."/>
            <person name="Sato A."/>
            <person name="Lyhne E.K."/>
            <person name="Kogle M.E."/>
            <person name="Wiebenga A."/>
            <person name="Kun R.S."/>
            <person name="Lubbers R.J."/>
            <person name="Makela M.R."/>
            <person name="Barry K."/>
            <person name="Chovatia M."/>
            <person name="Clum A."/>
            <person name="Daum C."/>
            <person name="Haridas S."/>
            <person name="He G."/>
            <person name="LaButti K."/>
            <person name="Lipzen A."/>
            <person name="Mondo S."/>
            <person name="Riley R."/>
            <person name="Salamov A."/>
            <person name="Simmons B.A."/>
            <person name="Magnuson J.K."/>
            <person name="Henrissat B."/>
            <person name="Mortensen U.H."/>
            <person name="Larsen T.O."/>
            <person name="Devries R.P."/>
            <person name="Grigoriev I.V."/>
            <person name="Machida M."/>
            <person name="Baker S.E."/>
            <person name="Andersen M.R."/>
        </authorList>
    </citation>
    <scope>NUCLEOTIDE SEQUENCE [LARGE SCALE GENOMIC DNA]</scope>
    <source>
        <strain evidence="7 8">CBS 763.97</strain>
    </source>
</reference>
<feature type="repeat" description="ANK" evidence="2">
    <location>
        <begin position="714"/>
        <end position="746"/>
    </location>
</feature>
<dbReference type="Gene3D" id="1.25.40.20">
    <property type="entry name" value="Ankyrin repeat-containing domain"/>
    <property type="match status" value="1"/>
</dbReference>
<dbReference type="PANTHER" id="PTHR46082">
    <property type="entry name" value="ATP/GTP-BINDING PROTEIN-RELATED"/>
    <property type="match status" value="1"/>
</dbReference>
<feature type="repeat" description="ANK" evidence="2">
    <location>
        <begin position="813"/>
        <end position="839"/>
    </location>
</feature>
<dbReference type="Proteomes" id="UP000326268">
    <property type="component" value="Unassembled WGS sequence"/>
</dbReference>
<sequence>MSSRQEDFSGDNELAANKAQNPTTLILYTLGCIGRHNIVIACLPKGQYGTNSASVVATRMVGTFPSIKVGIVVGIGGGIPPKVRLGDVVVGTPIDQYPGVVQWDLGKAEAESGFKRTGMLNNPPVALLTALTKLETRHEMSGPKMYQYLDDMGQKWPKLLPRYTRCDSLVDPFFGPNNCTRESQLGEGYVHYVLIASGNQVIKDAHFRDNLNKSLGGNLLCVEMEAAGLINNFPCLVIRGICDYADSKKTKDWQEYAAAVAAAYAKELLEYVQPSDVDGERPVKEMIDNVLGSVSRTETNVEAMKLNIDRKEELEVLEWLTPIDYGPQHSDFLKRRQAGTGQWFLDSAVYEAWISLNKQTLFCPGIPGAGKKILTAAVTDDITARFLHDKSVGAAYVYCDFRRQSEQSVEDLIANLLKQLSQCWPSLPDIIYNNCQTRFISECLNFQATCDSTTAWKLEIRAHDQDVQKYLRSRILQCESRLLTSHSEEIQTDITKAVDGMFLLAQLHFDAVKSKKTTKRGSEAYNDTYEDVMQRIEGQDIDSWKLAHDVLSWVNCAIRPLNTLELRYAIAVEAESGFDRDNLLYLDDIISVCAGLVTVDEESDVIRLVHYTAQKFFQRTWTRWFSDAHHDIATACVTYLSFDSFKIGPCSTDMEMGLIIALIEDIPRLNACVQGLFARKELFTGLHLAAYFGLENVVLYKIQQGEQSEVIDSFGRFPLTWAAFNGYMGVVRLLLEGIVNPDTGDNDGRTPLAWAACNDYEGVVKLLLEKGFHLGSKDIFSRTPLSLAASNGCVGVVKLLLKKGVEVASNDQAGRTPLDWASYYGHKTVVELLLGRSPDRHPHAIDDHEVRHQDQQRQRLREPSLESAGTPTTNGDSQSRPLSQKVASPQTVPSHHFEWYCRLCSPEESRLYITLGAFKRHIGLTHAVRFHYYCTDPHCPDAIARNPVAPSPDRFQAHITTKHGRWASKQEIYQSRQEQPHPRFCLICDTRVRSRQEFYNCVSRHCQRQRSSAVTDERSAGGSQKTGLKLRINDEPGRSLTAPDLARSGEHAQQDYQMQLMLLEQQIKRRR</sequence>
<dbReference type="Gene3D" id="3.40.50.300">
    <property type="entry name" value="P-loop containing nucleotide triphosphate hydrolases"/>
    <property type="match status" value="1"/>
</dbReference>
<dbReference type="OrthoDB" id="195446at2759"/>
<dbReference type="GeneID" id="43658365"/>
<proteinExistence type="predicted"/>
<dbReference type="Gene3D" id="3.40.50.1580">
    <property type="entry name" value="Nucleoside phosphorylase domain"/>
    <property type="match status" value="1"/>
</dbReference>
<evidence type="ECO:0000256" key="3">
    <source>
        <dbReference type="SAM" id="MobiDB-lite"/>
    </source>
</evidence>
<evidence type="ECO:0000259" key="4">
    <source>
        <dbReference type="Pfam" id="PF01048"/>
    </source>
</evidence>
<feature type="region of interest" description="Disordered" evidence="3">
    <location>
        <begin position="1010"/>
        <end position="1052"/>
    </location>
</feature>
<dbReference type="PANTHER" id="PTHR46082:SF11">
    <property type="entry name" value="AAA+ ATPASE DOMAIN-CONTAINING PROTEIN-RELATED"/>
    <property type="match status" value="1"/>
</dbReference>
<feature type="region of interest" description="Disordered" evidence="3">
    <location>
        <begin position="841"/>
        <end position="889"/>
    </location>
</feature>
<dbReference type="EMBL" id="ML737672">
    <property type="protein sequence ID" value="KAE8363589.1"/>
    <property type="molecule type" value="Genomic_DNA"/>
</dbReference>
<keyword evidence="8" id="KW-1185">Reference proteome</keyword>
<keyword evidence="2" id="KW-0040">ANK repeat</keyword>
<evidence type="ECO:0000313" key="7">
    <source>
        <dbReference type="EMBL" id="KAE8363589.1"/>
    </source>
</evidence>
<dbReference type="InterPro" id="IPR054471">
    <property type="entry name" value="GPIID_WHD"/>
</dbReference>
<protein>
    <recommendedName>
        <fullName evidence="9">Nucleoside phosphorylase domain-containing protein</fullName>
    </recommendedName>
</protein>
<dbReference type="InterPro" id="IPR027417">
    <property type="entry name" value="P-loop_NTPase"/>
</dbReference>
<evidence type="ECO:0000256" key="2">
    <source>
        <dbReference type="PROSITE-ProRule" id="PRU00023"/>
    </source>
</evidence>
<organism evidence="7 8">
    <name type="scientific">Aspergillus caelatus</name>
    <dbReference type="NCBI Taxonomy" id="61420"/>
    <lineage>
        <taxon>Eukaryota</taxon>
        <taxon>Fungi</taxon>
        <taxon>Dikarya</taxon>
        <taxon>Ascomycota</taxon>
        <taxon>Pezizomycotina</taxon>
        <taxon>Eurotiomycetes</taxon>
        <taxon>Eurotiomycetidae</taxon>
        <taxon>Eurotiales</taxon>
        <taxon>Aspergillaceae</taxon>
        <taxon>Aspergillus</taxon>
        <taxon>Aspergillus subgen. Circumdati</taxon>
    </lineage>
</organism>
<dbReference type="Pfam" id="PF24883">
    <property type="entry name" value="NPHP3_N"/>
    <property type="match status" value="1"/>
</dbReference>